<dbReference type="Gene3D" id="3.90.190.10">
    <property type="entry name" value="Protein tyrosine phosphatase superfamily"/>
    <property type="match status" value="1"/>
</dbReference>
<accession>A0A132B8K9</accession>
<dbReference type="GeneID" id="28832912"/>
<gene>
    <name evidence="2" type="ORF">LY89DRAFT_788658</name>
</gene>
<reference evidence="2 3" key="1">
    <citation type="submission" date="2015-10" db="EMBL/GenBank/DDBJ databases">
        <title>Full genome of DAOMC 229536 Phialocephala scopiformis, a fungal endophyte of spruce producing the potent anti-insectan compound rugulosin.</title>
        <authorList>
            <consortium name="DOE Joint Genome Institute"/>
            <person name="Walker A.K."/>
            <person name="Frasz S.L."/>
            <person name="Seifert K.A."/>
            <person name="Miller J.D."/>
            <person name="Mondo S.J."/>
            <person name="Labutti K."/>
            <person name="Lipzen A."/>
            <person name="Dockter R."/>
            <person name="Kennedy M."/>
            <person name="Grigoriev I.V."/>
            <person name="Spatafora J.W."/>
        </authorList>
    </citation>
    <scope>NUCLEOTIDE SEQUENCE [LARGE SCALE GENOMIC DNA]</scope>
    <source>
        <strain evidence="2 3">CBS 120377</strain>
    </source>
</reference>
<organism evidence="2 3">
    <name type="scientific">Mollisia scopiformis</name>
    <name type="common">Conifer needle endophyte fungus</name>
    <name type="synonym">Phialocephala scopiformis</name>
    <dbReference type="NCBI Taxonomy" id="149040"/>
    <lineage>
        <taxon>Eukaryota</taxon>
        <taxon>Fungi</taxon>
        <taxon>Dikarya</taxon>
        <taxon>Ascomycota</taxon>
        <taxon>Pezizomycotina</taxon>
        <taxon>Leotiomycetes</taxon>
        <taxon>Helotiales</taxon>
        <taxon>Mollisiaceae</taxon>
        <taxon>Mollisia</taxon>
    </lineage>
</organism>
<dbReference type="KEGG" id="psco:LY89DRAFT_788658"/>
<sequence>MDLPDTTEEDRKDESLRAALEGAAATARAKIEQVVPSQMEHAQPTNMPGSQAFGLQVAGPAQLQPNLSNRMAHVYGNAVGFNLPGTAHGQGLSPNQVGYFQNGNTNYQVNNGLATPPQFPQHVSPAEFSGSVLPPTFNGATYHFAARPTQNVPAYPGHLQNFNQPANLQANGAANQFPAPLQHNAPGPAGYFSVQFGGPYFHFKQPLVYLIGSISTRTNSAYLAMTRWSDCDRARKREFPHHITHAICVSRYPMTSKEIGSSNILPLWVKIDQDEPDWEKWKRQLNDIVNFAQGAIEQNGTLLIYDRRCKVEAPAVTMALLMIFYRVRLEVAKRFVEVQNPEIKLTDALWQHLLDWDHQQPFGPVIPGQFQNDQAKFLQAQQNESIVAQWGHAPAPIVRNPWYAALLPGQPNASIPPQWGHAPVPMVQNPSNAALLPGQQNANFPPQLGHAPVPTVPILSNAAENLIASAGQSERPYKSLYARPVPAPAPLDQQVSAPLDVPEDVGHPEPQEPAQDEKTSPELSNGSISGLEMGTEWQNNEDYEDFSTLS</sequence>
<feature type="compositionally biased region" description="Basic and acidic residues" evidence="1">
    <location>
        <begin position="504"/>
        <end position="520"/>
    </location>
</feature>
<protein>
    <submittedName>
        <fullName evidence="2">Uncharacterized protein</fullName>
    </submittedName>
</protein>
<dbReference type="SUPFAM" id="SSF52799">
    <property type="entry name" value="(Phosphotyrosine protein) phosphatases II"/>
    <property type="match status" value="1"/>
</dbReference>
<dbReference type="InterPro" id="IPR029021">
    <property type="entry name" value="Prot-tyrosine_phosphatase-like"/>
</dbReference>
<evidence type="ECO:0000313" key="2">
    <source>
        <dbReference type="EMBL" id="KUJ08742.1"/>
    </source>
</evidence>
<dbReference type="InParanoid" id="A0A132B8K9"/>
<dbReference type="RefSeq" id="XP_018063097.1">
    <property type="nucleotide sequence ID" value="XM_018223186.1"/>
</dbReference>
<evidence type="ECO:0000256" key="1">
    <source>
        <dbReference type="SAM" id="MobiDB-lite"/>
    </source>
</evidence>
<feature type="compositionally biased region" description="Acidic residues" evidence="1">
    <location>
        <begin position="539"/>
        <end position="550"/>
    </location>
</feature>
<name>A0A132B8K9_MOLSC</name>
<feature type="region of interest" description="Disordered" evidence="1">
    <location>
        <begin position="482"/>
        <end position="550"/>
    </location>
</feature>
<dbReference type="AlphaFoldDB" id="A0A132B8K9"/>
<evidence type="ECO:0000313" key="3">
    <source>
        <dbReference type="Proteomes" id="UP000070700"/>
    </source>
</evidence>
<dbReference type="Proteomes" id="UP000070700">
    <property type="component" value="Unassembled WGS sequence"/>
</dbReference>
<proteinExistence type="predicted"/>
<dbReference type="EMBL" id="KQ947434">
    <property type="protein sequence ID" value="KUJ08742.1"/>
    <property type="molecule type" value="Genomic_DNA"/>
</dbReference>
<keyword evidence="3" id="KW-1185">Reference proteome</keyword>